<gene>
    <name evidence="2" type="ORF">AND_001926</name>
</gene>
<sequence length="870" mass="99052">MNETEAIVNNASDLLLLGAEVRNVPLKEIAKRSLSGLRHQESDIELYEFLFGNVITFFEPKEFEDEVSSLVLPELVRFVDKIQNELQTNALSYFFVENLTLLQRLADVLAKLIDYLLAQAESYRLYRSLTVFPEYLLRCYTIVRKNYVSMAQEVEVLEAMKALYGVCKKILTAFLELLCPRDTPNRTAAGSYFRTIEKDDERECLEKVCTVLASVGNEISPIDSLLASDVWKSIVKLCTEHAEGQLCTDKRPTGWFGNVVVILNTGVEVSFQELQSKNEASKQATIALKLNAFCLRVMLKLLTLSRQRVSSDVYQSIIGTLLHIKTCLRTQTLPSELVAGIEQYLHVSYMAIVESSLRTDIFAKALVNCELSTIDDCHSYFNLVMHMIEQIVTYSNDNSLVLRYCVENNLLQKIANTIEHSGNLLLSGGTLYRQLLVHCSALVLMGFRLRNRTAQRAIEETLVGMVLQERYCIALLGIDLWSVLVRYHSTQLLYEYFVFWMRVNNEYAPSRTRPEHVYVRTLLRNLYVFLPGVQKEKLLTTYPIRNSENDRLWVTVGLPSTDSELMVHRQQPLASVEERLQTRLKQLQQPSQHLPHRVDAFYEMMNLLSIAKSQGGIVNMLREWSSLFAWEKILTNPCKASARMLEYLEGSHVPLDNILRRCNSLAVSRSSTYAKYRIVLLLERANTPPEAVFEALLNDKEPLIAAAAFHLLRKLNSKRQPAAIALITREPVLQSRLAALQKNVPGFHPVLPAEPAEPMAAVQHRCQPASAAESTADMTLIINSKIDELFPDDDDDDEDVDAIDFDALAENVSPKRRKLDPSRSANRILDELETQSEELAKLNQTHKLEITERARLTRIMAKMKRLLESE</sequence>
<dbReference type="PANTHER" id="PTHR16071">
    <property type="entry name" value="CHROMOSOME 1 OPEN READING FRAME 112"/>
    <property type="match status" value="1"/>
</dbReference>
<dbReference type="AlphaFoldDB" id="W5JPH2"/>
<accession>W5JPH2</accession>
<dbReference type="eggNOG" id="ENOG502TAVB">
    <property type="taxonomic scope" value="Eukaryota"/>
</dbReference>
<name>W5JPH2_ANODA</name>
<evidence type="ECO:0000256" key="1">
    <source>
        <dbReference type="SAM" id="Coils"/>
    </source>
</evidence>
<dbReference type="EnsemblMetazoa" id="ADAC001926-RA">
    <property type="protein sequence ID" value="ADAC001926-PA"/>
    <property type="gene ID" value="ADAC001926"/>
</dbReference>
<reference evidence="2" key="2">
    <citation type="submission" date="2010-05" db="EMBL/GenBank/DDBJ databases">
        <authorList>
            <person name="Almeida L.G."/>
            <person name="Nicolas M.F."/>
            <person name="Souza R.C."/>
            <person name="Vasconcelos A.T.R."/>
        </authorList>
    </citation>
    <scope>NUCLEOTIDE SEQUENCE</scope>
</reference>
<keyword evidence="1" id="KW-0175">Coiled coil</keyword>
<organism evidence="2">
    <name type="scientific">Anopheles darlingi</name>
    <name type="common">Mosquito</name>
    <dbReference type="NCBI Taxonomy" id="43151"/>
    <lineage>
        <taxon>Eukaryota</taxon>
        <taxon>Metazoa</taxon>
        <taxon>Ecdysozoa</taxon>
        <taxon>Arthropoda</taxon>
        <taxon>Hexapoda</taxon>
        <taxon>Insecta</taxon>
        <taxon>Pterygota</taxon>
        <taxon>Neoptera</taxon>
        <taxon>Endopterygota</taxon>
        <taxon>Diptera</taxon>
        <taxon>Nematocera</taxon>
        <taxon>Culicoidea</taxon>
        <taxon>Culicidae</taxon>
        <taxon>Anophelinae</taxon>
        <taxon>Anopheles</taxon>
    </lineage>
</organism>
<keyword evidence="4" id="KW-1185">Reference proteome</keyword>
<reference evidence="2" key="3">
    <citation type="journal article" date="2013" name="Nucleic Acids Res.">
        <title>The genome of Anopheles darlingi, the main neotropical malaria vector.</title>
        <authorList>
            <person name="Marinotti O."/>
            <person name="Cerqueira G.C."/>
            <person name="de Almeida L.G."/>
            <person name="Ferro M.I."/>
            <person name="Loreto E.L."/>
            <person name="Zaha A."/>
            <person name="Teixeira S.M."/>
            <person name="Wespiser A.R."/>
            <person name="Almeida E Silva A."/>
            <person name="Schlindwein A.D."/>
            <person name="Pacheco A.C."/>
            <person name="Silva A.L."/>
            <person name="Graveley B.R."/>
            <person name="Walenz B.P."/>
            <person name="Lima Bde A."/>
            <person name="Ribeiro C.A."/>
            <person name="Nunes-Silva C.G."/>
            <person name="de Carvalho C.R."/>
            <person name="Soares C.M."/>
            <person name="de Menezes C.B."/>
            <person name="Matiolli C."/>
            <person name="Caffrey D."/>
            <person name="Araujo D.A."/>
            <person name="de Oliveira D.M."/>
            <person name="Golenbock D."/>
            <person name="Grisard E.C."/>
            <person name="Fantinatti-Garboggini F."/>
            <person name="de Carvalho F.M."/>
            <person name="Barcellos F.G."/>
            <person name="Prosdocimi F."/>
            <person name="May G."/>
            <person name="Azevedo Junior G.M."/>
            <person name="Guimaraes G.M."/>
            <person name="Goldman G.H."/>
            <person name="Padilha I.Q."/>
            <person name="Batista Jda S."/>
            <person name="Ferro J.A."/>
            <person name="Ribeiro J.M."/>
            <person name="Fietto J.L."/>
            <person name="Dabbas K.M."/>
            <person name="Cerdeira L."/>
            <person name="Agnez-Lima L.F."/>
            <person name="Brocchi M."/>
            <person name="de Carvalho M.O."/>
            <person name="Teixeira Mde M."/>
            <person name="Diniz Maia Mde M."/>
            <person name="Goldman M.H."/>
            <person name="Cruz Schneider M.P."/>
            <person name="Felipe M.S."/>
            <person name="Hungria M."/>
            <person name="Nicolas M.F."/>
            <person name="Pereira M."/>
            <person name="Montes M.A."/>
            <person name="Cantao M.E."/>
            <person name="Vincentz M."/>
            <person name="Rafael M.S."/>
            <person name="Silverman N."/>
            <person name="Stoco P.H."/>
            <person name="Souza R.C."/>
            <person name="Vicentini R."/>
            <person name="Gazzinelli R.T."/>
            <person name="Neves Rde O."/>
            <person name="Silva R."/>
            <person name="Astolfi-Filho S."/>
            <person name="Maciel T.E."/>
            <person name="Urmenyi T.P."/>
            <person name="Tadei W.P."/>
            <person name="Camargo E.P."/>
            <person name="de Vasconcelos A.T."/>
        </authorList>
    </citation>
    <scope>NUCLEOTIDE SEQUENCE</scope>
</reference>
<dbReference type="HOGENOM" id="CLU_327957_0_0_1"/>
<feature type="coiled-coil region" evidence="1">
    <location>
        <begin position="822"/>
        <end position="849"/>
    </location>
</feature>
<evidence type="ECO:0000313" key="3">
    <source>
        <dbReference type="EnsemblMetazoa" id="ADAC001926-PA"/>
    </source>
</evidence>
<dbReference type="EMBL" id="ADMH02000483">
    <property type="protein sequence ID" value="ETN66292.1"/>
    <property type="molecule type" value="Genomic_DNA"/>
</dbReference>
<reference evidence="3" key="4">
    <citation type="submission" date="2015-06" db="UniProtKB">
        <authorList>
            <consortium name="EnsemblMetazoa"/>
        </authorList>
    </citation>
    <scope>IDENTIFICATION</scope>
</reference>
<protein>
    <submittedName>
        <fullName evidence="2 3">Uncharacterized protein</fullName>
    </submittedName>
</protein>
<dbReference type="PANTHER" id="PTHR16071:SF2">
    <property type="entry name" value="FIGNL1-INTERACTING REGULATOR OF RECOMBINATION AND MITOSIS"/>
    <property type="match status" value="1"/>
</dbReference>
<evidence type="ECO:0000313" key="2">
    <source>
        <dbReference type="EMBL" id="ETN66292.1"/>
    </source>
</evidence>
<dbReference type="VEuPathDB" id="VectorBase:ADAR2_000572"/>
<evidence type="ECO:0000313" key="4">
    <source>
        <dbReference type="Proteomes" id="UP000000673"/>
    </source>
</evidence>
<reference evidence="2 4" key="1">
    <citation type="journal article" date="2010" name="BMC Genomics">
        <title>Combination of measures distinguishes pre-miRNAs from other stem-loops in the genome of the newly sequenced Anopheles darlingi.</title>
        <authorList>
            <person name="Mendes N.D."/>
            <person name="Freitas A.T."/>
            <person name="Vasconcelos A.T."/>
            <person name="Sagot M.F."/>
        </authorList>
    </citation>
    <scope>NUCLEOTIDE SEQUENCE</scope>
</reference>
<dbReference type="Proteomes" id="UP000000673">
    <property type="component" value="Unassembled WGS sequence"/>
</dbReference>
<dbReference type="Pfam" id="PF14868">
    <property type="entry name" value="DUF4487"/>
    <property type="match status" value="1"/>
</dbReference>
<dbReference type="VEuPathDB" id="VectorBase:ADAC001926"/>
<proteinExistence type="predicted"/>
<dbReference type="OMA" id="GYMAIVE"/>
<dbReference type="InterPro" id="IPR027902">
    <property type="entry name" value="DUF4487"/>
</dbReference>